<dbReference type="STRING" id="195883.A0A482XED3"/>
<dbReference type="OrthoDB" id="2544694at2759"/>
<evidence type="ECO:0008006" key="4">
    <source>
        <dbReference type="Google" id="ProtNLM"/>
    </source>
</evidence>
<evidence type="ECO:0000256" key="1">
    <source>
        <dbReference type="SAM" id="SignalP"/>
    </source>
</evidence>
<feature type="signal peptide" evidence="1">
    <location>
        <begin position="1"/>
        <end position="22"/>
    </location>
</feature>
<dbReference type="SMR" id="A0A482XED3"/>
<sequence length="98" mass="10751">MVLGVLGIVGGILCLFLPETMGQELPQTLQDGEDFGRDQTFFDIPCIKKPETTNTSNFQRSVARVSVRASVRGEHFRSSLINRGSQRKALPASATQEV</sequence>
<dbReference type="EMBL" id="QKKF02011660">
    <property type="protein sequence ID" value="RZF44047.1"/>
    <property type="molecule type" value="Genomic_DNA"/>
</dbReference>
<dbReference type="AlphaFoldDB" id="A0A482XED3"/>
<name>A0A482XED3_LAOST</name>
<dbReference type="InParanoid" id="A0A482XED3"/>
<dbReference type="Proteomes" id="UP000291343">
    <property type="component" value="Unassembled WGS sequence"/>
</dbReference>
<accession>A0A482XED3</accession>
<reference evidence="2 3" key="1">
    <citation type="journal article" date="2017" name="Gigascience">
        <title>Genome sequence of the small brown planthopper, Laodelphax striatellus.</title>
        <authorList>
            <person name="Zhu J."/>
            <person name="Jiang F."/>
            <person name="Wang X."/>
            <person name="Yang P."/>
            <person name="Bao Y."/>
            <person name="Zhao W."/>
            <person name="Wang W."/>
            <person name="Lu H."/>
            <person name="Wang Q."/>
            <person name="Cui N."/>
            <person name="Li J."/>
            <person name="Chen X."/>
            <person name="Luo L."/>
            <person name="Yu J."/>
            <person name="Kang L."/>
            <person name="Cui F."/>
        </authorList>
    </citation>
    <scope>NUCLEOTIDE SEQUENCE [LARGE SCALE GENOMIC DNA]</scope>
    <source>
        <strain evidence="2">Lst14</strain>
    </source>
</reference>
<keyword evidence="3" id="KW-1185">Reference proteome</keyword>
<proteinExistence type="predicted"/>
<evidence type="ECO:0000313" key="3">
    <source>
        <dbReference type="Proteomes" id="UP000291343"/>
    </source>
</evidence>
<evidence type="ECO:0000313" key="2">
    <source>
        <dbReference type="EMBL" id="RZF44047.1"/>
    </source>
</evidence>
<protein>
    <recommendedName>
        <fullName evidence="4">Major facilitator superfamily (MFS) profile domain-containing protein</fullName>
    </recommendedName>
</protein>
<feature type="chain" id="PRO_5019835227" description="Major facilitator superfamily (MFS) profile domain-containing protein" evidence="1">
    <location>
        <begin position="23"/>
        <end position="98"/>
    </location>
</feature>
<keyword evidence="1" id="KW-0732">Signal</keyword>
<organism evidence="2 3">
    <name type="scientific">Laodelphax striatellus</name>
    <name type="common">Small brown planthopper</name>
    <name type="synonym">Delphax striatella</name>
    <dbReference type="NCBI Taxonomy" id="195883"/>
    <lineage>
        <taxon>Eukaryota</taxon>
        <taxon>Metazoa</taxon>
        <taxon>Ecdysozoa</taxon>
        <taxon>Arthropoda</taxon>
        <taxon>Hexapoda</taxon>
        <taxon>Insecta</taxon>
        <taxon>Pterygota</taxon>
        <taxon>Neoptera</taxon>
        <taxon>Paraneoptera</taxon>
        <taxon>Hemiptera</taxon>
        <taxon>Auchenorrhyncha</taxon>
        <taxon>Fulgoroidea</taxon>
        <taxon>Delphacidae</taxon>
        <taxon>Criomorphinae</taxon>
        <taxon>Laodelphax</taxon>
    </lineage>
</organism>
<comment type="caution">
    <text evidence="2">The sequence shown here is derived from an EMBL/GenBank/DDBJ whole genome shotgun (WGS) entry which is preliminary data.</text>
</comment>
<gene>
    <name evidence="2" type="ORF">LSTR_LSTR017584</name>
</gene>